<organism evidence="2 3">
    <name type="scientific">Puccinia sorghi</name>
    <dbReference type="NCBI Taxonomy" id="27349"/>
    <lineage>
        <taxon>Eukaryota</taxon>
        <taxon>Fungi</taxon>
        <taxon>Dikarya</taxon>
        <taxon>Basidiomycota</taxon>
        <taxon>Pucciniomycotina</taxon>
        <taxon>Pucciniomycetes</taxon>
        <taxon>Pucciniales</taxon>
        <taxon>Pucciniaceae</taxon>
        <taxon>Puccinia</taxon>
    </lineage>
</organism>
<comment type="caution">
    <text evidence="2">The sequence shown here is derived from an EMBL/GenBank/DDBJ whole genome shotgun (WGS) entry which is preliminary data.</text>
</comment>
<dbReference type="EMBL" id="LAVV01014326">
    <property type="protein sequence ID" value="KNZ44862.1"/>
    <property type="molecule type" value="Genomic_DNA"/>
</dbReference>
<dbReference type="VEuPathDB" id="FungiDB:VP01_874g2"/>
<evidence type="ECO:0000313" key="2">
    <source>
        <dbReference type="EMBL" id="KNZ44862.1"/>
    </source>
</evidence>
<dbReference type="Proteomes" id="UP000037035">
    <property type="component" value="Unassembled WGS sequence"/>
</dbReference>
<dbReference type="AlphaFoldDB" id="A0A0L6U9B9"/>
<keyword evidence="3" id="KW-1185">Reference proteome</keyword>
<accession>A0A0L6U9B9</accession>
<evidence type="ECO:0000256" key="1">
    <source>
        <dbReference type="SAM" id="MobiDB-lite"/>
    </source>
</evidence>
<gene>
    <name evidence="2" type="ORF">VP01_874g2</name>
</gene>
<protein>
    <submittedName>
        <fullName evidence="2">Uncharacterized protein</fullName>
    </submittedName>
</protein>
<evidence type="ECO:0000313" key="3">
    <source>
        <dbReference type="Proteomes" id="UP000037035"/>
    </source>
</evidence>
<sequence>MVAARRWIYTELEVLKVGSGSNKIFAYSRTGVSRPSRRAGSAAIRHLIEIPVTIAILPVNPSEPEYHHTQEPRCVCNTLAVKCHHILILHNGPGPWFLHHRPDPDTPQIECTLAAALAFLIFRSAHPDLPCARKALSSDKCILDEIYKQKKRNERAQRPTLDIPACGGQTRRGSKPCAPQAGCNESKIDARTAAPAMEDSSSHQIKCWGEIIRSPLTKKKTYHGNPFCLSTFSSSRLIDHHHKQMGKEKNCKTSRVQLKASLNCAIFLMDLISISICCHTSHSSLMTQLYRFQSIKNLTHEWIAKTRHYCASQLTLFLQQLSIKEHCHFLVIIKHR</sequence>
<name>A0A0L6U9B9_9BASI</name>
<feature type="region of interest" description="Disordered" evidence="1">
    <location>
        <begin position="153"/>
        <end position="180"/>
    </location>
</feature>
<reference evidence="2 3" key="1">
    <citation type="submission" date="2015-08" db="EMBL/GenBank/DDBJ databases">
        <title>Next Generation Sequencing and Analysis of the Genome of Puccinia sorghi L Schw, the Causal Agent of Maize Common Rust.</title>
        <authorList>
            <person name="Rochi L."/>
            <person name="Burguener G."/>
            <person name="Darino M."/>
            <person name="Turjanski A."/>
            <person name="Kreff E."/>
            <person name="Dieguez M.J."/>
            <person name="Sacco F."/>
        </authorList>
    </citation>
    <scope>NUCLEOTIDE SEQUENCE [LARGE SCALE GENOMIC DNA]</scope>
    <source>
        <strain evidence="2 3">RO10H11247</strain>
    </source>
</reference>
<proteinExistence type="predicted"/>